<feature type="non-terminal residue" evidence="1">
    <location>
        <position position="1"/>
    </location>
</feature>
<sequence length="51" mass="6385">DRLRREVRPYVTDEDLQKKLQREVDWTAYKHLLVQKIYNRNMKNNLATFDY</sequence>
<protein>
    <submittedName>
        <fullName evidence="1">Uncharacterized protein</fullName>
    </submittedName>
</protein>
<dbReference type="AlphaFoldDB" id="A0A820N9C3"/>
<evidence type="ECO:0000313" key="1">
    <source>
        <dbReference type="EMBL" id="CAF4384504.1"/>
    </source>
</evidence>
<accession>A0A820N9C3</accession>
<gene>
    <name evidence="1" type="ORF">OKA104_LOCUS50540</name>
</gene>
<proteinExistence type="predicted"/>
<comment type="caution">
    <text evidence="1">The sequence shown here is derived from an EMBL/GenBank/DDBJ whole genome shotgun (WGS) entry which is preliminary data.</text>
</comment>
<reference evidence="1" key="1">
    <citation type="submission" date="2021-02" db="EMBL/GenBank/DDBJ databases">
        <authorList>
            <person name="Nowell W R."/>
        </authorList>
    </citation>
    <scope>NUCLEOTIDE SEQUENCE</scope>
</reference>
<dbReference type="EMBL" id="CAJOAY010025610">
    <property type="protein sequence ID" value="CAF4384504.1"/>
    <property type="molecule type" value="Genomic_DNA"/>
</dbReference>
<evidence type="ECO:0000313" key="2">
    <source>
        <dbReference type="Proteomes" id="UP000663881"/>
    </source>
</evidence>
<dbReference type="Proteomes" id="UP000663881">
    <property type="component" value="Unassembled WGS sequence"/>
</dbReference>
<name>A0A820N9C3_9BILA</name>
<organism evidence="1 2">
    <name type="scientific">Adineta steineri</name>
    <dbReference type="NCBI Taxonomy" id="433720"/>
    <lineage>
        <taxon>Eukaryota</taxon>
        <taxon>Metazoa</taxon>
        <taxon>Spiralia</taxon>
        <taxon>Gnathifera</taxon>
        <taxon>Rotifera</taxon>
        <taxon>Eurotatoria</taxon>
        <taxon>Bdelloidea</taxon>
        <taxon>Adinetida</taxon>
        <taxon>Adinetidae</taxon>
        <taxon>Adineta</taxon>
    </lineage>
</organism>